<dbReference type="InterPro" id="IPR051783">
    <property type="entry name" value="NAD(P)-dependent_oxidoreduct"/>
</dbReference>
<keyword evidence="3" id="KW-1185">Reference proteome</keyword>
<gene>
    <name evidence="2" type="ORF">E6O75_ATG01867</name>
</gene>
<evidence type="ECO:0000313" key="3">
    <source>
        <dbReference type="Proteomes" id="UP000298493"/>
    </source>
</evidence>
<dbReference type="GO" id="GO:0005737">
    <property type="term" value="C:cytoplasm"/>
    <property type="evidence" value="ECO:0007669"/>
    <property type="project" value="TreeGrafter"/>
</dbReference>
<organism evidence="2 3">
    <name type="scientific">Venturia nashicola</name>
    <dbReference type="NCBI Taxonomy" id="86259"/>
    <lineage>
        <taxon>Eukaryota</taxon>
        <taxon>Fungi</taxon>
        <taxon>Dikarya</taxon>
        <taxon>Ascomycota</taxon>
        <taxon>Pezizomycotina</taxon>
        <taxon>Dothideomycetes</taxon>
        <taxon>Pleosporomycetidae</taxon>
        <taxon>Venturiales</taxon>
        <taxon>Venturiaceae</taxon>
        <taxon>Venturia</taxon>
    </lineage>
</organism>
<dbReference type="Gene3D" id="3.40.50.720">
    <property type="entry name" value="NAD(P)-binding Rossmann-like Domain"/>
    <property type="match status" value="2"/>
</dbReference>
<dbReference type="PANTHER" id="PTHR48079">
    <property type="entry name" value="PROTEIN YEEZ"/>
    <property type="match status" value="1"/>
</dbReference>
<dbReference type="Proteomes" id="UP000298493">
    <property type="component" value="Unassembled WGS sequence"/>
</dbReference>
<protein>
    <submittedName>
        <fullName evidence="2">Ceramide glucosyltransferase</fullName>
    </submittedName>
</protein>
<proteinExistence type="predicted"/>
<name>A0A4Z1P1V1_9PEZI</name>
<feature type="domain" description="NmrA-like" evidence="1">
    <location>
        <begin position="8"/>
        <end position="94"/>
    </location>
</feature>
<dbReference type="SUPFAM" id="SSF51735">
    <property type="entry name" value="NAD(P)-binding Rossmann-fold domains"/>
    <property type="match status" value="1"/>
</dbReference>
<sequence length="308" mass="33224">MTERMSQNHVLITGANGHLGFRVVASALDAGHKVRAVVRRAEAGDQIKAAESIQPHLSSPEVVVVENLLGEGVFDEPLKGMDRVIHVASPLTKQTDKYLEEVVEPARQMTMAADLAPIPKQEDIKSWTEAYRASKIIARAESMGWVAETKPGFDIINILPSVILGYNELTTSTKSMLSSGTNRLVASIVSGVPVTGTISLGGTVHVNDCAKLHVQALDPAIQGNRDFLAHATKMDWGDDSVAKIARENFGEDVESGLLPLNGKIAGLNIDFDSTETEKVFGIEWVGLKDQVKSVVTQYVDLAGVFLVE</sequence>
<dbReference type="AlphaFoldDB" id="A0A4Z1P1V1"/>
<dbReference type="InterPro" id="IPR036291">
    <property type="entry name" value="NAD(P)-bd_dom_sf"/>
</dbReference>
<dbReference type="EMBL" id="SNSC02000007">
    <property type="protein sequence ID" value="TID22693.1"/>
    <property type="molecule type" value="Genomic_DNA"/>
</dbReference>
<dbReference type="PANTHER" id="PTHR48079:SF6">
    <property type="entry name" value="NAD(P)-BINDING DOMAIN-CONTAINING PROTEIN-RELATED"/>
    <property type="match status" value="1"/>
</dbReference>
<accession>A0A4Z1P1V1</accession>
<keyword evidence="2" id="KW-0808">Transferase</keyword>
<reference evidence="2 3" key="1">
    <citation type="submission" date="2019-04" db="EMBL/GenBank/DDBJ databases">
        <title>High contiguity whole genome sequence and gene annotation resource for two Venturia nashicola isolates.</title>
        <authorList>
            <person name="Prokchorchik M."/>
            <person name="Won K."/>
            <person name="Lee Y."/>
            <person name="Choi E.D."/>
            <person name="Segonzac C."/>
            <person name="Sohn K.H."/>
        </authorList>
    </citation>
    <scope>NUCLEOTIDE SEQUENCE [LARGE SCALE GENOMIC DNA]</scope>
    <source>
        <strain evidence="2 3">PRI2</strain>
    </source>
</reference>
<dbReference type="GO" id="GO:0016740">
    <property type="term" value="F:transferase activity"/>
    <property type="evidence" value="ECO:0007669"/>
    <property type="project" value="UniProtKB-KW"/>
</dbReference>
<dbReference type="InterPro" id="IPR008030">
    <property type="entry name" value="NmrA-like"/>
</dbReference>
<comment type="caution">
    <text evidence="2">The sequence shown here is derived from an EMBL/GenBank/DDBJ whole genome shotgun (WGS) entry which is preliminary data.</text>
</comment>
<dbReference type="STRING" id="86259.A0A4Z1P1V1"/>
<dbReference type="Pfam" id="PF05368">
    <property type="entry name" value="NmrA"/>
    <property type="match status" value="1"/>
</dbReference>
<evidence type="ECO:0000259" key="1">
    <source>
        <dbReference type="Pfam" id="PF05368"/>
    </source>
</evidence>
<dbReference type="GO" id="GO:0004029">
    <property type="term" value="F:aldehyde dehydrogenase (NAD+) activity"/>
    <property type="evidence" value="ECO:0007669"/>
    <property type="project" value="TreeGrafter"/>
</dbReference>
<evidence type="ECO:0000313" key="2">
    <source>
        <dbReference type="EMBL" id="TID22693.1"/>
    </source>
</evidence>